<dbReference type="Proteomes" id="UP000028725">
    <property type="component" value="Unassembled WGS sequence"/>
</dbReference>
<sequence length="300" mass="33368">MNNGVANQAIRSFRSIIATFGERVRARNPHLSITTSHVQPRNLGEAPPTDCDLYLSTGGPDAPVDGFKESWATGIRKFFDRIVEGQLQHGPSAPAAFAVCYSFEIAVMHFGVASMIPRERKFGIMPVYPTEEGLAHSMFAPFGDRLFVWEHRSWQAVDLDEKRLKELGGTLLARESRDGHTKGRGLMAFQFSRGIEGTIFHPEADRPGVLNWLERPEQAKAVIETYGELIYKRMTKTIDDPTRLARTYALLLPGWLARSFNAMAQEHDWAQVEMPTYDAALGLDAFGRPTEAAATVGSNS</sequence>
<gene>
    <name evidence="1" type="ORF">DB31_0985</name>
</gene>
<name>A0A085WFP9_9BACT</name>
<dbReference type="EMBL" id="JMCB01000010">
    <property type="protein sequence ID" value="KFE66512.1"/>
    <property type="molecule type" value="Genomic_DNA"/>
</dbReference>
<proteinExistence type="predicted"/>
<dbReference type="Gene3D" id="3.40.50.880">
    <property type="match status" value="1"/>
</dbReference>
<protein>
    <submittedName>
        <fullName evidence="1">Uncharacterized protein</fullName>
    </submittedName>
</protein>
<organism evidence="1 2">
    <name type="scientific">Hyalangium minutum</name>
    <dbReference type="NCBI Taxonomy" id="394096"/>
    <lineage>
        <taxon>Bacteria</taxon>
        <taxon>Pseudomonadati</taxon>
        <taxon>Myxococcota</taxon>
        <taxon>Myxococcia</taxon>
        <taxon>Myxococcales</taxon>
        <taxon>Cystobacterineae</taxon>
        <taxon>Archangiaceae</taxon>
        <taxon>Hyalangium</taxon>
    </lineage>
</organism>
<dbReference type="STRING" id="394096.DB31_0985"/>
<accession>A0A085WFP9</accession>
<comment type="caution">
    <text evidence="1">The sequence shown here is derived from an EMBL/GenBank/DDBJ whole genome shotgun (WGS) entry which is preliminary data.</text>
</comment>
<evidence type="ECO:0000313" key="2">
    <source>
        <dbReference type="Proteomes" id="UP000028725"/>
    </source>
</evidence>
<dbReference type="SUPFAM" id="SSF52317">
    <property type="entry name" value="Class I glutamine amidotransferase-like"/>
    <property type="match status" value="1"/>
</dbReference>
<reference evidence="1 2" key="1">
    <citation type="submission" date="2014-04" db="EMBL/GenBank/DDBJ databases">
        <title>Genome assembly of Hyalangium minutum DSM 14724.</title>
        <authorList>
            <person name="Sharma G."/>
            <person name="Subramanian S."/>
        </authorList>
    </citation>
    <scope>NUCLEOTIDE SEQUENCE [LARGE SCALE GENOMIC DNA]</scope>
    <source>
        <strain evidence="1 2">DSM 14724</strain>
    </source>
</reference>
<dbReference type="AlphaFoldDB" id="A0A085WFP9"/>
<keyword evidence="2" id="KW-1185">Reference proteome</keyword>
<evidence type="ECO:0000313" key="1">
    <source>
        <dbReference type="EMBL" id="KFE66512.1"/>
    </source>
</evidence>
<dbReference type="InterPro" id="IPR029062">
    <property type="entry name" value="Class_I_gatase-like"/>
</dbReference>